<keyword evidence="3" id="KW-1185">Reference proteome</keyword>
<reference evidence="2 3" key="2">
    <citation type="submission" date="2024-07" db="EMBL/GenBank/DDBJ databases">
        <authorList>
            <person name="Akdeniz Z."/>
        </authorList>
    </citation>
    <scope>NUCLEOTIDE SEQUENCE [LARGE SCALE GENOMIC DNA]</scope>
</reference>
<accession>A0AA86PDY5</accession>
<dbReference type="Proteomes" id="UP001642409">
    <property type="component" value="Unassembled WGS sequence"/>
</dbReference>
<dbReference type="EMBL" id="CATOUU010000646">
    <property type="protein sequence ID" value="CAI9937365.1"/>
    <property type="molecule type" value="Genomic_DNA"/>
</dbReference>
<protein>
    <submittedName>
        <fullName evidence="2">Hypothetical_protein</fullName>
    </submittedName>
</protein>
<name>A0AA86PDY5_9EUKA</name>
<evidence type="ECO:0000313" key="3">
    <source>
        <dbReference type="Proteomes" id="UP001642409"/>
    </source>
</evidence>
<sequence length="146" mass="17460">MERFIHLTKTELFDCVWTPCYFRIMTKVSLLPAEIKIEYITQNRSIDDKLLMFTSNDFSQNTDIQDRGFQDLATHLLVSFNFKFQQLQYKQNNFILMDTLFLSLDFSYLFKYELCRRKSHIFINGVDQNEKCSKQCGNFQNITISM</sequence>
<evidence type="ECO:0000313" key="1">
    <source>
        <dbReference type="EMBL" id="CAI9937365.1"/>
    </source>
</evidence>
<proteinExistence type="predicted"/>
<dbReference type="AlphaFoldDB" id="A0AA86PDY5"/>
<dbReference type="EMBL" id="CAXDID020000118">
    <property type="protein sequence ID" value="CAL6030779.1"/>
    <property type="molecule type" value="Genomic_DNA"/>
</dbReference>
<gene>
    <name evidence="1" type="ORF">HINF_LOCUS25010</name>
    <name evidence="2" type="ORF">HINF_LOCUS33656</name>
</gene>
<evidence type="ECO:0000313" key="2">
    <source>
        <dbReference type="EMBL" id="CAL6030779.1"/>
    </source>
</evidence>
<reference evidence="1" key="1">
    <citation type="submission" date="2023-06" db="EMBL/GenBank/DDBJ databases">
        <authorList>
            <person name="Kurt Z."/>
        </authorList>
    </citation>
    <scope>NUCLEOTIDE SEQUENCE</scope>
</reference>
<comment type="caution">
    <text evidence="1">The sequence shown here is derived from an EMBL/GenBank/DDBJ whole genome shotgun (WGS) entry which is preliminary data.</text>
</comment>
<organism evidence="1">
    <name type="scientific">Hexamita inflata</name>
    <dbReference type="NCBI Taxonomy" id="28002"/>
    <lineage>
        <taxon>Eukaryota</taxon>
        <taxon>Metamonada</taxon>
        <taxon>Diplomonadida</taxon>
        <taxon>Hexamitidae</taxon>
        <taxon>Hexamitinae</taxon>
        <taxon>Hexamita</taxon>
    </lineage>
</organism>